<gene>
    <name evidence="2" type="ORF">F0460_11490</name>
</gene>
<feature type="transmembrane region" description="Helical" evidence="1">
    <location>
        <begin position="123"/>
        <end position="141"/>
    </location>
</feature>
<dbReference type="AlphaFoldDB" id="A0A5M6CLD0"/>
<proteinExistence type="predicted"/>
<keyword evidence="1" id="KW-1133">Transmembrane helix</keyword>
<dbReference type="EMBL" id="VWSG01000008">
    <property type="protein sequence ID" value="KAA5533949.1"/>
    <property type="molecule type" value="Genomic_DNA"/>
</dbReference>
<feature type="transmembrane region" description="Helical" evidence="1">
    <location>
        <begin position="188"/>
        <end position="207"/>
    </location>
</feature>
<organism evidence="2 3">
    <name type="scientific">Paenimyroides baculatum</name>
    <dbReference type="NCBI Taxonomy" id="2608000"/>
    <lineage>
        <taxon>Bacteria</taxon>
        <taxon>Pseudomonadati</taxon>
        <taxon>Bacteroidota</taxon>
        <taxon>Flavobacteriia</taxon>
        <taxon>Flavobacteriales</taxon>
        <taxon>Flavobacteriaceae</taxon>
        <taxon>Paenimyroides</taxon>
    </lineage>
</organism>
<accession>A0A5M6CLD0</accession>
<evidence type="ECO:0000256" key="1">
    <source>
        <dbReference type="SAM" id="Phobius"/>
    </source>
</evidence>
<keyword evidence="3" id="KW-1185">Reference proteome</keyword>
<keyword evidence="1" id="KW-0472">Membrane</keyword>
<protein>
    <submittedName>
        <fullName evidence="2">Uncharacterized protein</fullName>
    </submittedName>
</protein>
<evidence type="ECO:0000313" key="3">
    <source>
        <dbReference type="Proteomes" id="UP000325141"/>
    </source>
</evidence>
<feature type="transmembrane region" description="Helical" evidence="1">
    <location>
        <begin position="60"/>
        <end position="79"/>
    </location>
</feature>
<evidence type="ECO:0000313" key="2">
    <source>
        <dbReference type="EMBL" id="KAA5533949.1"/>
    </source>
</evidence>
<dbReference type="RefSeq" id="WP_150013354.1">
    <property type="nucleotide sequence ID" value="NZ_VWSG01000008.1"/>
</dbReference>
<comment type="caution">
    <text evidence="2">The sequence shown here is derived from an EMBL/GenBank/DDBJ whole genome shotgun (WGS) entry which is preliminary data.</text>
</comment>
<dbReference type="Proteomes" id="UP000325141">
    <property type="component" value="Unassembled WGS sequence"/>
</dbReference>
<feature type="transmembrane region" description="Helical" evidence="1">
    <location>
        <begin position="6"/>
        <end position="22"/>
    </location>
</feature>
<sequence>MKIVFIYIILYLGIVPFIVLLFKKKAFNFKEPIVPFILVTAIASVYEIVSPEIFDVISALSYWFQILPFLEIVGLYFYFSGIFKKKYNKTINLLLVTSLIVYSCSFLFWDIKMNLPSHSINKSFITLCVIIGCFSWFRNLVKNTDIENLWNLPDFYFMSSILIYYSSTVLLFSLGSFIYTGVELYEYWWINILATLILRILLTIGTWKMKFK</sequence>
<reference evidence="2 3" key="1">
    <citation type="submission" date="2019-09" db="EMBL/GenBank/DDBJ databases">
        <title>Genome sequence and assembly of Flavobacterium sp.</title>
        <authorList>
            <person name="Chhetri G."/>
        </authorList>
    </citation>
    <scope>NUCLEOTIDE SEQUENCE [LARGE SCALE GENOMIC DNA]</scope>
    <source>
        <strain evidence="2 3">SNL9</strain>
    </source>
</reference>
<feature type="transmembrane region" description="Helical" evidence="1">
    <location>
        <begin position="34"/>
        <end position="54"/>
    </location>
</feature>
<keyword evidence="1" id="KW-0812">Transmembrane</keyword>
<name>A0A5M6CLD0_9FLAO</name>
<feature type="transmembrane region" description="Helical" evidence="1">
    <location>
        <begin position="162"/>
        <end position="182"/>
    </location>
</feature>
<feature type="transmembrane region" description="Helical" evidence="1">
    <location>
        <begin position="91"/>
        <end position="111"/>
    </location>
</feature>